<reference evidence="8 9" key="1">
    <citation type="submission" date="2019-11" db="EMBL/GenBank/DDBJ databases">
        <title>Venturia inaequalis Genome Resource.</title>
        <authorList>
            <person name="Lichtner F.J."/>
        </authorList>
    </citation>
    <scope>NUCLEOTIDE SEQUENCE [LARGE SCALE GENOMIC DNA]</scope>
    <source>
        <strain evidence="8">Bline_iso_100314</strain>
    </source>
</reference>
<keyword evidence="5" id="KW-0539">Nucleus</keyword>
<dbReference type="PROSITE" id="PS00463">
    <property type="entry name" value="ZN2_CY6_FUNGAL_1"/>
    <property type="match status" value="1"/>
</dbReference>
<feature type="region of interest" description="Disordered" evidence="6">
    <location>
        <begin position="840"/>
        <end position="974"/>
    </location>
</feature>
<proteinExistence type="predicted"/>
<feature type="region of interest" description="Disordered" evidence="6">
    <location>
        <begin position="275"/>
        <end position="295"/>
    </location>
</feature>
<comment type="subcellular location">
    <subcellularLocation>
        <location evidence="1">Nucleus</location>
    </subcellularLocation>
</comment>
<dbReference type="SMART" id="SM00906">
    <property type="entry name" value="Fungal_trans"/>
    <property type="match status" value="1"/>
</dbReference>
<evidence type="ECO:0000313" key="8">
    <source>
        <dbReference type="EMBL" id="KAE9966050.1"/>
    </source>
</evidence>
<dbReference type="GO" id="GO:0008270">
    <property type="term" value="F:zinc ion binding"/>
    <property type="evidence" value="ECO:0007669"/>
    <property type="project" value="InterPro"/>
</dbReference>
<dbReference type="CDD" id="cd00067">
    <property type="entry name" value="GAL4"/>
    <property type="match status" value="1"/>
</dbReference>
<dbReference type="GO" id="GO:0000981">
    <property type="term" value="F:DNA-binding transcription factor activity, RNA polymerase II-specific"/>
    <property type="evidence" value="ECO:0007669"/>
    <property type="project" value="InterPro"/>
</dbReference>
<feature type="compositionally biased region" description="Polar residues" evidence="6">
    <location>
        <begin position="925"/>
        <end position="940"/>
    </location>
</feature>
<feature type="domain" description="Zn(2)-C6 fungal-type" evidence="7">
    <location>
        <begin position="144"/>
        <end position="176"/>
    </location>
</feature>
<keyword evidence="3" id="KW-0805">Transcription regulation</keyword>
<gene>
    <name evidence="8" type="ORF">BLS_007236</name>
</gene>
<dbReference type="InterPro" id="IPR036864">
    <property type="entry name" value="Zn2-C6_fun-type_DNA-bd_sf"/>
</dbReference>
<dbReference type="Pfam" id="PF00172">
    <property type="entry name" value="Zn_clus"/>
    <property type="match status" value="1"/>
</dbReference>
<evidence type="ECO:0000256" key="4">
    <source>
        <dbReference type="ARBA" id="ARBA00023163"/>
    </source>
</evidence>
<dbReference type="SUPFAM" id="SSF57701">
    <property type="entry name" value="Zn2/Cys6 DNA-binding domain"/>
    <property type="match status" value="1"/>
</dbReference>
<dbReference type="Pfam" id="PF04082">
    <property type="entry name" value="Fungal_trans"/>
    <property type="match status" value="1"/>
</dbReference>
<dbReference type="SMART" id="SM00066">
    <property type="entry name" value="GAL4"/>
    <property type="match status" value="1"/>
</dbReference>
<feature type="region of interest" description="Disordered" evidence="6">
    <location>
        <begin position="118"/>
        <end position="138"/>
    </location>
</feature>
<dbReference type="Gene3D" id="4.10.240.10">
    <property type="entry name" value="Zn(2)-C6 fungal-type DNA-binding domain"/>
    <property type="match status" value="1"/>
</dbReference>
<feature type="compositionally biased region" description="Polar residues" evidence="6">
    <location>
        <begin position="285"/>
        <end position="295"/>
    </location>
</feature>
<evidence type="ECO:0000259" key="7">
    <source>
        <dbReference type="PROSITE" id="PS50048"/>
    </source>
</evidence>
<dbReference type="EMBL" id="WNWQ01000558">
    <property type="protein sequence ID" value="KAE9966050.1"/>
    <property type="molecule type" value="Genomic_DNA"/>
</dbReference>
<feature type="compositionally biased region" description="Acidic residues" evidence="6">
    <location>
        <begin position="841"/>
        <end position="851"/>
    </location>
</feature>
<accession>A0A8H3U9Y2</accession>
<dbReference type="Proteomes" id="UP000433883">
    <property type="component" value="Unassembled WGS sequence"/>
</dbReference>
<evidence type="ECO:0000256" key="3">
    <source>
        <dbReference type="ARBA" id="ARBA00023015"/>
    </source>
</evidence>
<dbReference type="InterPro" id="IPR001138">
    <property type="entry name" value="Zn2Cys6_DnaBD"/>
</dbReference>
<feature type="compositionally biased region" description="Basic and acidic residues" evidence="6">
    <location>
        <begin position="124"/>
        <end position="137"/>
    </location>
</feature>
<feature type="compositionally biased region" description="Polar residues" evidence="6">
    <location>
        <begin position="907"/>
        <end position="917"/>
    </location>
</feature>
<dbReference type="InterPro" id="IPR050815">
    <property type="entry name" value="TF_fung"/>
</dbReference>
<dbReference type="AlphaFoldDB" id="A0A8H3U9Y2"/>
<feature type="compositionally biased region" description="Polar residues" evidence="6">
    <location>
        <begin position="858"/>
        <end position="871"/>
    </location>
</feature>
<evidence type="ECO:0000256" key="1">
    <source>
        <dbReference type="ARBA" id="ARBA00004123"/>
    </source>
</evidence>
<dbReference type="PROSITE" id="PS50048">
    <property type="entry name" value="ZN2_CY6_FUNGAL_2"/>
    <property type="match status" value="1"/>
</dbReference>
<dbReference type="GO" id="GO:0003677">
    <property type="term" value="F:DNA binding"/>
    <property type="evidence" value="ECO:0007669"/>
    <property type="project" value="InterPro"/>
</dbReference>
<name>A0A8H3U9Y2_VENIN</name>
<protein>
    <recommendedName>
        <fullName evidence="7">Zn(2)-C6 fungal-type domain-containing protein</fullName>
    </recommendedName>
</protein>
<dbReference type="InterPro" id="IPR007219">
    <property type="entry name" value="XnlR_reg_dom"/>
</dbReference>
<dbReference type="GO" id="GO:0005634">
    <property type="term" value="C:nucleus"/>
    <property type="evidence" value="ECO:0007669"/>
    <property type="project" value="UniProtKB-SubCell"/>
</dbReference>
<evidence type="ECO:0000256" key="6">
    <source>
        <dbReference type="SAM" id="MobiDB-lite"/>
    </source>
</evidence>
<dbReference type="PANTHER" id="PTHR47338:SF5">
    <property type="entry name" value="ZN(II)2CYS6 TRANSCRIPTION FACTOR (EUROFUNG)"/>
    <property type="match status" value="1"/>
</dbReference>
<organism evidence="8 9">
    <name type="scientific">Venturia inaequalis</name>
    <name type="common">Apple scab fungus</name>
    <dbReference type="NCBI Taxonomy" id="5025"/>
    <lineage>
        <taxon>Eukaryota</taxon>
        <taxon>Fungi</taxon>
        <taxon>Dikarya</taxon>
        <taxon>Ascomycota</taxon>
        <taxon>Pezizomycotina</taxon>
        <taxon>Dothideomycetes</taxon>
        <taxon>Pleosporomycetidae</taxon>
        <taxon>Venturiales</taxon>
        <taxon>Venturiaceae</taxon>
        <taxon>Venturia</taxon>
    </lineage>
</organism>
<dbReference type="PANTHER" id="PTHR47338">
    <property type="entry name" value="ZN(II)2CYS6 TRANSCRIPTION FACTOR (EUROFUNG)-RELATED"/>
    <property type="match status" value="1"/>
</dbReference>
<sequence length="1053" mass="116304">MLGHVCISAFPVEHVQSKEARLSTPSYVSTDYEFHLSLFIVQVYSNTWPDKTSKYFNTAKITSSLPIASILSSVPSLNSSVGSTYSLPSAAHHRERFEYSPNSTHRDIPNPAARILPAATTEGAKSEAGPRRADQPPRMRSSIACARCRRSKVKCVNSGVGTQCRACETTGRECTYPVPNGIGGHGGKRLVDGGEVKYAGEGVLQTDTPKRHRPKKIQSAPTNVSTKESMRALVDALDPNILTPQVWIELFDIWQLHYSTDLPFIHTPTFLKPLRQMQQQGQQQSVDFSSPRTAQSSLPPAAPILLLGFLALTARFHERLVAHHSPPSANRPSNPLIASQYYAAAAKARLAGNSGDGLGMPDGARIQALCMLALHDWGNCQGVKAWISLGVGVRYAQVLGLQYQVDLDDQPNSRTSALALQSFAAPQEDFVEQETRRRTFWSCYIMDRYMSSGKYRPQMLNVRDVRLQLPSSERSFLFGERVRTALLSKAPEDLADHKNISGHTRGPSSMHGGSNGDSGSAPRHNHSHNDAQANEEEQHGRWELGANEGIVSRYIKAIDLYGSVVRWSCGGGRRERYAPWEPQSQWFVLNSRVSNFINGLPRDLALSNANVQAHIASRTSTPYTLLHAVLLLCKVMLHREYIPFVPLRCTRPQGPLDAPLYPTTDNNAPYGFWEESAKELFRSARNLIDMVQTCYEWHVLPETPIVGFAIYSVALTGVYAINFPWMDPNGFMSKRNFRASPREAQISTGDDSGAIASRQALRLIGTMRKRLRMADGWFRTISRVHRYFIRIKKDYQRHARVLLEARSLHEFNIPANLRESVAGGAVEESKIIENALKEFGTLEDEDQEMTDAPDLGESGNTGSSDAASTGVKSEGYARQEKTPESGPVRQDRWNAINSFGPGPQAVPETNNSNSTQAGYYPTPMAGTSSAPKPNTNQANYHQRVGPRLASPPLHSPNAFSPGQFPPHPPQQASEPTLQAHMSLQQLMHAPPAPAPPPSAEQAAEWLNSIDTRFNADDVTVFVEGKDWQEWGNAAAGPLGVRGWLSKLWTSPQN</sequence>
<evidence type="ECO:0000256" key="2">
    <source>
        <dbReference type="ARBA" id="ARBA00022723"/>
    </source>
</evidence>
<keyword evidence="4" id="KW-0804">Transcription</keyword>
<keyword evidence="2" id="KW-0479">Metal-binding</keyword>
<comment type="caution">
    <text evidence="8">The sequence shown here is derived from an EMBL/GenBank/DDBJ whole genome shotgun (WGS) entry which is preliminary data.</text>
</comment>
<dbReference type="CDD" id="cd12148">
    <property type="entry name" value="fungal_TF_MHR"/>
    <property type="match status" value="1"/>
</dbReference>
<evidence type="ECO:0000256" key="5">
    <source>
        <dbReference type="ARBA" id="ARBA00023242"/>
    </source>
</evidence>
<feature type="region of interest" description="Disordered" evidence="6">
    <location>
        <begin position="493"/>
        <end position="539"/>
    </location>
</feature>
<dbReference type="GO" id="GO:0006351">
    <property type="term" value="P:DNA-templated transcription"/>
    <property type="evidence" value="ECO:0007669"/>
    <property type="project" value="InterPro"/>
</dbReference>
<evidence type="ECO:0000313" key="9">
    <source>
        <dbReference type="Proteomes" id="UP000433883"/>
    </source>
</evidence>